<dbReference type="InterPro" id="IPR018060">
    <property type="entry name" value="HTH_AraC"/>
</dbReference>
<feature type="domain" description="HTH araC/xylS-type" evidence="4">
    <location>
        <begin position="212"/>
        <end position="313"/>
    </location>
</feature>
<evidence type="ECO:0000259" key="4">
    <source>
        <dbReference type="PROSITE" id="PS01124"/>
    </source>
</evidence>
<evidence type="ECO:0000256" key="3">
    <source>
        <dbReference type="ARBA" id="ARBA00023163"/>
    </source>
</evidence>
<keyword evidence="1" id="KW-0805">Transcription regulation</keyword>
<dbReference type="SMART" id="SM00342">
    <property type="entry name" value="HTH_ARAC"/>
    <property type="match status" value="1"/>
</dbReference>
<gene>
    <name evidence="5" type="ORF">H010_16559</name>
</gene>
<protein>
    <submittedName>
        <fullName evidence="5">AraC family transcriptional regulator</fullName>
    </submittedName>
</protein>
<proteinExistence type="predicted"/>
<evidence type="ECO:0000313" key="5">
    <source>
        <dbReference type="EMBL" id="MDG5976880.1"/>
    </source>
</evidence>
<evidence type="ECO:0000313" key="6">
    <source>
        <dbReference type="Proteomes" id="UP001152876"/>
    </source>
</evidence>
<dbReference type="Pfam" id="PF12833">
    <property type="entry name" value="HTH_18"/>
    <property type="match status" value="1"/>
</dbReference>
<name>A0A9X4S9M3_9BURK</name>
<dbReference type="AlphaFoldDB" id="A0A9X4S9M3"/>
<reference evidence="5" key="1">
    <citation type="submission" date="2013-01" db="EMBL/GenBank/DDBJ databases">
        <title>Genome draft of Hydrogenophaga taeniospiralis 2K1.</title>
        <authorList>
            <person name="Gomila M."/>
            <person name="Lalucat J."/>
        </authorList>
    </citation>
    <scope>NUCLEOTIDE SEQUENCE</scope>
    <source>
        <strain evidence="5">CCUG 15921</strain>
    </source>
</reference>
<dbReference type="EMBL" id="AOGK01000015">
    <property type="protein sequence ID" value="MDG5976880.1"/>
    <property type="molecule type" value="Genomic_DNA"/>
</dbReference>
<keyword evidence="2" id="KW-0238">DNA-binding</keyword>
<sequence>MNTRTDRFNDVHLHATSVHGWGQTYSQISAGAAQCALSQFSNARIHAFREHINQRVVQHGEAPRGQICFAVPLVVPGAARVQGRAADDKCIFVLQGGDEFMFHMPMHMDMLSITFEREAFERMMSGAPWPTGIDALLRQPVVQVPGHRLAESRRRLLALFNEVIAAPEQVFTPEAEQQVEQAMLGELMRLISDPACDRTQRHGSSSRSFIVEKCHRLTVSDAANAPSVVDLCKRLRVSRRTVQNSFQSVTETNPVYYIRSVRLNGVRRELMSTTPQQLSIGDAAAKWGFFHLSHFASEYQELFMELPSQTQRAVSAPPVRAAAATA</sequence>
<dbReference type="PANTHER" id="PTHR46796">
    <property type="entry name" value="HTH-TYPE TRANSCRIPTIONAL ACTIVATOR RHAS-RELATED"/>
    <property type="match status" value="1"/>
</dbReference>
<dbReference type="GO" id="GO:0043565">
    <property type="term" value="F:sequence-specific DNA binding"/>
    <property type="evidence" value="ECO:0007669"/>
    <property type="project" value="InterPro"/>
</dbReference>
<evidence type="ECO:0000256" key="2">
    <source>
        <dbReference type="ARBA" id="ARBA00023125"/>
    </source>
</evidence>
<dbReference type="OrthoDB" id="185346at2"/>
<dbReference type="InterPro" id="IPR050204">
    <property type="entry name" value="AraC_XylS_family_regulators"/>
</dbReference>
<keyword evidence="6" id="KW-1185">Reference proteome</keyword>
<dbReference type="Gene3D" id="1.10.10.60">
    <property type="entry name" value="Homeodomain-like"/>
    <property type="match status" value="1"/>
</dbReference>
<dbReference type="PROSITE" id="PS01124">
    <property type="entry name" value="HTH_ARAC_FAMILY_2"/>
    <property type="match status" value="1"/>
</dbReference>
<organism evidence="5 6">
    <name type="scientific">Hydrogenophaga taeniospiralis CCUG 15921</name>
    <dbReference type="NCBI Taxonomy" id="1281780"/>
    <lineage>
        <taxon>Bacteria</taxon>
        <taxon>Pseudomonadati</taxon>
        <taxon>Pseudomonadota</taxon>
        <taxon>Betaproteobacteria</taxon>
        <taxon>Burkholderiales</taxon>
        <taxon>Comamonadaceae</taxon>
        <taxon>Hydrogenophaga</taxon>
    </lineage>
</organism>
<dbReference type="RefSeq" id="WP_068174322.1">
    <property type="nucleotide sequence ID" value="NZ_AOGK01000015.1"/>
</dbReference>
<comment type="caution">
    <text evidence="5">The sequence shown here is derived from an EMBL/GenBank/DDBJ whole genome shotgun (WGS) entry which is preliminary data.</text>
</comment>
<dbReference type="PANTHER" id="PTHR46796:SF12">
    <property type="entry name" value="HTH-TYPE DNA-BINDING TRANSCRIPTIONAL ACTIVATOR EUTR"/>
    <property type="match status" value="1"/>
</dbReference>
<dbReference type="GO" id="GO:0003700">
    <property type="term" value="F:DNA-binding transcription factor activity"/>
    <property type="evidence" value="ECO:0007669"/>
    <property type="project" value="InterPro"/>
</dbReference>
<dbReference type="Proteomes" id="UP001152876">
    <property type="component" value="Unassembled WGS sequence"/>
</dbReference>
<evidence type="ECO:0000256" key="1">
    <source>
        <dbReference type="ARBA" id="ARBA00023015"/>
    </source>
</evidence>
<keyword evidence="3" id="KW-0804">Transcription</keyword>
<accession>A0A9X4S9M3</accession>